<dbReference type="InterPro" id="IPR029039">
    <property type="entry name" value="Flavoprotein-like_sf"/>
</dbReference>
<dbReference type="PANTHER" id="PTHR43741">
    <property type="entry name" value="FMN-DEPENDENT NADH-AZOREDUCTASE 1"/>
    <property type="match status" value="1"/>
</dbReference>
<proteinExistence type="predicted"/>
<dbReference type="Pfam" id="PF02525">
    <property type="entry name" value="Flavodoxin_2"/>
    <property type="match status" value="1"/>
</dbReference>
<feature type="domain" description="Flavodoxin-like fold" evidence="1">
    <location>
        <begin position="2"/>
        <end position="179"/>
    </location>
</feature>
<evidence type="ECO:0000313" key="3">
    <source>
        <dbReference type="Proteomes" id="UP000245523"/>
    </source>
</evidence>
<accession>A0ABX5LRD0</accession>
<dbReference type="Gene3D" id="3.40.50.360">
    <property type="match status" value="1"/>
</dbReference>
<gene>
    <name evidence="2" type="ORF">B0H50_1024</name>
</gene>
<dbReference type="SUPFAM" id="SSF52218">
    <property type="entry name" value="Flavoproteins"/>
    <property type="match status" value="1"/>
</dbReference>
<dbReference type="InterPro" id="IPR050104">
    <property type="entry name" value="FMN-dep_NADH:Q_OxRdtase_AzoR1"/>
</dbReference>
<dbReference type="RefSeq" id="WP_106197652.1">
    <property type="nucleotide sequence ID" value="NZ_JAXEIU010000011.1"/>
</dbReference>
<organism evidence="2 3">
    <name type="scientific">Hallerella porci</name>
    <dbReference type="NCBI Taxonomy" id="1945871"/>
    <lineage>
        <taxon>Bacteria</taxon>
        <taxon>Pseudomonadati</taxon>
        <taxon>Fibrobacterota</taxon>
        <taxon>Fibrobacteria</taxon>
        <taxon>Fibrobacterales</taxon>
        <taxon>Fibrobacteraceae</taxon>
        <taxon>Hallerella</taxon>
    </lineage>
</organism>
<evidence type="ECO:0000259" key="1">
    <source>
        <dbReference type="Pfam" id="PF02525"/>
    </source>
</evidence>
<comment type="caution">
    <text evidence="2">The sequence shown here is derived from an EMBL/GenBank/DDBJ whole genome shotgun (WGS) entry which is preliminary data.</text>
</comment>
<name>A0ABX5LRD0_9BACT</name>
<reference evidence="2 3" key="1">
    <citation type="submission" date="2018-05" db="EMBL/GenBank/DDBJ databases">
        <title>Animal gut microbial communities from fecal samples from Wisconsin, USA.</title>
        <authorList>
            <person name="Neumann A."/>
        </authorList>
    </citation>
    <scope>NUCLEOTIDE SEQUENCE [LARGE SCALE GENOMIC DNA]</scope>
    <source>
        <strain evidence="2 3">UWS4</strain>
    </source>
</reference>
<dbReference type="InterPro" id="IPR003680">
    <property type="entry name" value="Flavodoxin_fold"/>
</dbReference>
<evidence type="ECO:0000313" key="2">
    <source>
        <dbReference type="EMBL" id="PWL03833.1"/>
    </source>
</evidence>
<dbReference type="EMBL" id="QGHD01000002">
    <property type="protein sequence ID" value="PWL03833.1"/>
    <property type="molecule type" value="Genomic_DNA"/>
</dbReference>
<keyword evidence="3" id="KW-1185">Reference proteome</keyword>
<protein>
    <submittedName>
        <fullName evidence="2">FMN-dependent NADH-azoreductase</fullName>
    </submittedName>
</protein>
<sequence>MILYINACVRKNSRTNELALDLLKKLGGEFTERKLDALNLKPHSCESLIYEGEQIAQGNLNDKCFEYAREFAAADTIVIAAPFWDFSFPALLKTYIENIYTIGIVCKYGAQGVMGLCKAKKLYYVVTSGGNFDPRFSFDYIKELCTTQFGIPNVELIKAENLDIDGADVQKILDEAKGKIII</sequence>
<dbReference type="PANTHER" id="PTHR43741:SF4">
    <property type="entry name" value="FMN-DEPENDENT NADH:QUINONE OXIDOREDUCTASE"/>
    <property type="match status" value="1"/>
</dbReference>
<dbReference type="Proteomes" id="UP000245523">
    <property type="component" value="Unassembled WGS sequence"/>
</dbReference>